<keyword evidence="9 10" id="KW-0472">Membrane</keyword>
<feature type="transmembrane region" description="Helical" evidence="10">
    <location>
        <begin position="234"/>
        <end position="256"/>
    </location>
</feature>
<gene>
    <name evidence="11" type="ORF">TIFTF001_007531</name>
</gene>
<accession>A0AA87ZRW1</accession>
<keyword evidence="8" id="KW-0333">Golgi apparatus</keyword>
<sequence>MEKLVELVLMVSVVIMHCGTQVRSDAKHPHRYKAGDPVPLYVNKVGPFRNPSETYHYFDLPFCRPDRIEERKQTLGEALSGDRLVNAPYKLQFLVEKFAEVACTKNLTKEEVSRFRTAIKRDYYLQMYYDDDMPIWEFVGEIHKQGILDNYKYFLYTDICFDVLFNKDRVIEIKVNVYPVAVYTGAAVDLTEDKETFVKFVYSVFWKEVDIPFEKRREKYSLSSMAPYYVQVRWFFVLNSCVTLLLFAGFLVIYYMRVVKKNLTVRGLEDEGFVNSREERGWKSIRDDVFTYPGHKSLLSAALGCGTQLFTLGPLLLTFCLLNSVAASYKASVGLPLSTIVMLVLIWISTFPLLVLGGIIGKSSYKVGSQDIRQNIEAELQAPLQITKEPREIPPLPWYRRTLPQMALAGLVSFHLINNELKNVITSLWDLQNKDLRNYVVYTILFTNFILLPITVCLVNAICTWRQLVAEDYKWWWSRSHNVNMELKVTDPSFSKILIIGLKPSTVSTQMQAARLLECYDSTEIGSIGLYVYGYCIYYYFAESEWSGSMQISFVFGYMACISYGFFLVFGTVGFVATFCFVRHIYSSIKCD</sequence>
<dbReference type="Pfam" id="PF02990">
    <property type="entry name" value="EMP70"/>
    <property type="match status" value="2"/>
</dbReference>
<evidence type="ECO:0000256" key="5">
    <source>
        <dbReference type="ARBA" id="ARBA00022729"/>
    </source>
</evidence>
<feature type="transmembrane region" description="Helical" evidence="10">
    <location>
        <begin position="525"/>
        <end position="542"/>
    </location>
</feature>
<dbReference type="AlphaFoldDB" id="A0AA87ZRW1"/>
<evidence type="ECO:0000256" key="10">
    <source>
        <dbReference type="RuleBase" id="RU363079"/>
    </source>
</evidence>
<evidence type="ECO:0000256" key="7">
    <source>
        <dbReference type="ARBA" id="ARBA00022989"/>
    </source>
</evidence>
<protein>
    <recommendedName>
        <fullName evidence="10">Transmembrane 9 superfamily member</fullName>
    </recommendedName>
</protein>
<feature type="chain" id="PRO_5041518882" description="Transmembrane 9 superfamily member" evidence="10">
    <location>
        <begin position="25"/>
        <end position="592"/>
    </location>
</feature>
<keyword evidence="5 10" id="KW-0732">Signal</keyword>
<comment type="caution">
    <text evidence="10">Lacks conserved residue(s) required for the propagation of feature annotation.</text>
</comment>
<evidence type="ECO:0000256" key="9">
    <source>
        <dbReference type="ARBA" id="ARBA00023136"/>
    </source>
</evidence>
<dbReference type="PANTHER" id="PTHR10766:SF14">
    <property type="entry name" value="TRANSMEMBRANE 9 SUPERFAMILY MEMBER 2"/>
    <property type="match status" value="1"/>
</dbReference>
<feature type="transmembrane region" description="Helical" evidence="10">
    <location>
        <begin position="554"/>
        <end position="582"/>
    </location>
</feature>
<evidence type="ECO:0000313" key="12">
    <source>
        <dbReference type="Proteomes" id="UP001187192"/>
    </source>
</evidence>
<reference evidence="11" key="1">
    <citation type="submission" date="2023-07" db="EMBL/GenBank/DDBJ databases">
        <title>draft genome sequence of fig (Ficus carica).</title>
        <authorList>
            <person name="Takahashi T."/>
            <person name="Nishimura K."/>
        </authorList>
    </citation>
    <scope>NUCLEOTIDE SEQUENCE</scope>
</reference>
<name>A0AA87ZRW1_FICCA</name>
<keyword evidence="12" id="KW-1185">Reference proteome</keyword>
<evidence type="ECO:0000256" key="6">
    <source>
        <dbReference type="ARBA" id="ARBA00022753"/>
    </source>
</evidence>
<comment type="similarity">
    <text evidence="3 10">Belongs to the nonaspanin (TM9SF) (TC 9.A.2) family.</text>
</comment>
<dbReference type="GO" id="GO:0000139">
    <property type="term" value="C:Golgi membrane"/>
    <property type="evidence" value="ECO:0007669"/>
    <property type="project" value="UniProtKB-SubCell"/>
</dbReference>
<dbReference type="Proteomes" id="UP001187192">
    <property type="component" value="Unassembled WGS sequence"/>
</dbReference>
<evidence type="ECO:0000256" key="8">
    <source>
        <dbReference type="ARBA" id="ARBA00023034"/>
    </source>
</evidence>
<keyword evidence="4 10" id="KW-0812">Transmembrane</keyword>
<feature type="transmembrane region" description="Helical" evidence="10">
    <location>
        <begin position="439"/>
        <end position="465"/>
    </location>
</feature>
<evidence type="ECO:0000313" key="11">
    <source>
        <dbReference type="EMBL" id="GMN38300.1"/>
    </source>
</evidence>
<evidence type="ECO:0000256" key="3">
    <source>
        <dbReference type="ARBA" id="ARBA00005227"/>
    </source>
</evidence>
<organism evidence="11 12">
    <name type="scientific">Ficus carica</name>
    <name type="common">Common fig</name>
    <dbReference type="NCBI Taxonomy" id="3494"/>
    <lineage>
        <taxon>Eukaryota</taxon>
        <taxon>Viridiplantae</taxon>
        <taxon>Streptophyta</taxon>
        <taxon>Embryophyta</taxon>
        <taxon>Tracheophyta</taxon>
        <taxon>Spermatophyta</taxon>
        <taxon>Magnoliopsida</taxon>
        <taxon>eudicotyledons</taxon>
        <taxon>Gunneridae</taxon>
        <taxon>Pentapetalae</taxon>
        <taxon>rosids</taxon>
        <taxon>fabids</taxon>
        <taxon>Rosales</taxon>
        <taxon>Moraceae</taxon>
        <taxon>Ficeae</taxon>
        <taxon>Ficus</taxon>
    </lineage>
</organism>
<dbReference type="EMBL" id="BTGU01000008">
    <property type="protein sequence ID" value="GMN38300.1"/>
    <property type="molecule type" value="Genomic_DNA"/>
</dbReference>
<proteinExistence type="inferred from homology"/>
<dbReference type="InterPro" id="IPR004240">
    <property type="entry name" value="EMP70"/>
</dbReference>
<feature type="transmembrane region" description="Helical" evidence="10">
    <location>
        <begin position="335"/>
        <end position="360"/>
    </location>
</feature>
<evidence type="ECO:0000256" key="1">
    <source>
        <dbReference type="ARBA" id="ARBA00004337"/>
    </source>
</evidence>
<dbReference type="PANTHER" id="PTHR10766">
    <property type="entry name" value="TRANSMEMBRANE 9 SUPERFAMILY PROTEIN"/>
    <property type="match status" value="1"/>
</dbReference>
<comment type="caution">
    <text evidence="11">The sequence shown here is derived from an EMBL/GenBank/DDBJ whole genome shotgun (WGS) entry which is preliminary data.</text>
</comment>
<keyword evidence="7 10" id="KW-1133">Transmembrane helix</keyword>
<evidence type="ECO:0000256" key="4">
    <source>
        <dbReference type="ARBA" id="ARBA00022692"/>
    </source>
</evidence>
<dbReference type="GO" id="GO:0072657">
    <property type="term" value="P:protein localization to membrane"/>
    <property type="evidence" value="ECO:0007669"/>
    <property type="project" value="TreeGrafter"/>
</dbReference>
<evidence type="ECO:0000256" key="2">
    <source>
        <dbReference type="ARBA" id="ARBA00004653"/>
    </source>
</evidence>
<dbReference type="GO" id="GO:0010008">
    <property type="term" value="C:endosome membrane"/>
    <property type="evidence" value="ECO:0007669"/>
    <property type="project" value="UniProtKB-SubCell"/>
</dbReference>
<feature type="signal peptide" evidence="10">
    <location>
        <begin position="1"/>
        <end position="24"/>
    </location>
</feature>
<comment type="subcellular location">
    <subcellularLocation>
        <location evidence="1">Endosome membrane</location>
        <topology evidence="1">Multi-pass membrane protein</topology>
    </subcellularLocation>
    <subcellularLocation>
        <location evidence="2">Golgi apparatus membrane</location>
        <topology evidence="2">Multi-pass membrane protein</topology>
    </subcellularLocation>
</comment>
<keyword evidence="6" id="KW-0967">Endosome</keyword>